<dbReference type="AlphaFoldDB" id="A0A6G9XJX1"/>
<gene>
    <name evidence="1" type="ORF">F5X71_01750</name>
</gene>
<sequence>MRELDCSCCESAIDHCHGTLVVHATRRTECTKDGCVDLDYARHTFVVDCGDVAGGCPCAEPDVARRRA</sequence>
<name>A0A6G9XJX1_NOCBR</name>
<evidence type="ECO:0000313" key="1">
    <source>
        <dbReference type="EMBL" id="QIS01207.1"/>
    </source>
</evidence>
<accession>A0A6G9XJX1</accession>
<dbReference type="Proteomes" id="UP000501705">
    <property type="component" value="Chromosome"/>
</dbReference>
<reference evidence="1 2" key="1">
    <citation type="journal article" date="2019" name="ACS Chem. Biol.">
        <title>Identification and Mobilization of a Cryptic Antibiotic Biosynthesis Gene Locus from a Human-Pathogenic Nocardia Isolate.</title>
        <authorList>
            <person name="Herisse M."/>
            <person name="Ishida K."/>
            <person name="Porter J.L."/>
            <person name="Howden B."/>
            <person name="Hertweck C."/>
            <person name="Stinear T.P."/>
            <person name="Pidot S.J."/>
        </authorList>
    </citation>
    <scope>NUCLEOTIDE SEQUENCE [LARGE SCALE GENOMIC DNA]</scope>
    <source>
        <strain evidence="1 2">AUSMDU00024985</strain>
    </source>
</reference>
<protein>
    <submittedName>
        <fullName evidence="1">Uncharacterized protein</fullName>
    </submittedName>
</protein>
<proteinExistence type="predicted"/>
<dbReference type="EMBL" id="CP046171">
    <property type="protein sequence ID" value="QIS01207.1"/>
    <property type="molecule type" value="Genomic_DNA"/>
</dbReference>
<dbReference type="RefSeq" id="WP_167460356.1">
    <property type="nucleotide sequence ID" value="NZ_CP046171.1"/>
</dbReference>
<evidence type="ECO:0000313" key="2">
    <source>
        <dbReference type="Proteomes" id="UP000501705"/>
    </source>
</evidence>
<organism evidence="1 2">
    <name type="scientific">Nocardia brasiliensis</name>
    <dbReference type="NCBI Taxonomy" id="37326"/>
    <lineage>
        <taxon>Bacteria</taxon>
        <taxon>Bacillati</taxon>
        <taxon>Actinomycetota</taxon>
        <taxon>Actinomycetes</taxon>
        <taxon>Mycobacteriales</taxon>
        <taxon>Nocardiaceae</taxon>
        <taxon>Nocardia</taxon>
    </lineage>
</organism>